<name>A0A2S2QKR6_9HEMI</name>
<keyword evidence="1" id="KW-0472">Membrane</keyword>
<gene>
    <name evidence="2" type="ORF">g.8182</name>
</gene>
<evidence type="ECO:0000256" key="1">
    <source>
        <dbReference type="SAM" id="Phobius"/>
    </source>
</evidence>
<sequence length="101" mass="12249">METVLFLLAKYLLIKICDFSLEMENNRDITTLEESISSEKYFFPLKVITFWAILMVIFFKFYCKKILTFFYYMVMVILREHENLIECIESFLLPLKFLKVC</sequence>
<reference evidence="2" key="1">
    <citation type="submission" date="2018-04" db="EMBL/GenBank/DDBJ databases">
        <title>Transcriptome assembly of Sipha flava.</title>
        <authorList>
            <person name="Scully E.D."/>
            <person name="Geib S.M."/>
            <person name="Palmer N.A."/>
            <person name="Koch K."/>
            <person name="Bradshaw J."/>
            <person name="Heng-Moss T."/>
            <person name="Sarath G."/>
        </authorList>
    </citation>
    <scope>NUCLEOTIDE SEQUENCE</scope>
</reference>
<accession>A0A2S2QKR6</accession>
<organism evidence="2">
    <name type="scientific">Sipha flava</name>
    <name type="common">yellow sugarcane aphid</name>
    <dbReference type="NCBI Taxonomy" id="143950"/>
    <lineage>
        <taxon>Eukaryota</taxon>
        <taxon>Metazoa</taxon>
        <taxon>Ecdysozoa</taxon>
        <taxon>Arthropoda</taxon>
        <taxon>Hexapoda</taxon>
        <taxon>Insecta</taxon>
        <taxon>Pterygota</taxon>
        <taxon>Neoptera</taxon>
        <taxon>Paraneoptera</taxon>
        <taxon>Hemiptera</taxon>
        <taxon>Sternorrhyncha</taxon>
        <taxon>Aphidomorpha</taxon>
        <taxon>Aphidoidea</taxon>
        <taxon>Aphididae</taxon>
        <taxon>Sipha</taxon>
    </lineage>
</organism>
<dbReference type="AlphaFoldDB" id="A0A2S2QKR6"/>
<keyword evidence="1" id="KW-0812">Transmembrane</keyword>
<evidence type="ECO:0000313" key="2">
    <source>
        <dbReference type="EMBL" id="MBY78355.1"/>
    </source>
</evidence>
<feature type="transmembrane region" description="Helical" evidence="1">
    <location>
        <begin position="41"/>
        <end position="63"/>
    </location>
</feature>
<proteinExistence type="predicted"/>
<protein>
    <submittedName>
        <fullName evidence="2">Uncharacterized protein</fullName>
    </submittedName>
</protein>
<keyword evidence="1" id="KW-1133">Transmembrane helix</keyword>
<dbReference type="EMBL" id="GGMS01009152">
    <property type="protein sequence ID" value="MBY78355.1"/>
    <property type="molecule type" value="Transcribed_RNA"/>
</dbReference>